<dbReference type="FunFam" id="3.50.50.60:FF:000141">
    <property type="entry name" value="Glutathione reductase"/>
    <property type="match status" value="1"/>
</dbReference>
<keyword evidence="14" id="KW-0520">NAD</keyword>
<dbReference type="Gene3D" id="3.50.50.60">
    <property type="entry name" value="FAD/NAD(P)-binding domain"/>
    <property type="match status" value="2"/>
</dbReference>
<dbReference type="AlphaFoldDB" id="A0AAD6NHF8"/>
<comment type="subcellular location">
    <subcellularLocation>
        <location evidence="1 17">Cytoplasm</location>
    </subcellularLocation>
</comment>
<feature type="domain" description="Pyridine nucleotide-disulphide oxidoreductase dimerisation" evidence="18">
    <location>
        <begin position="360"/>
        <end position="470"/>
    </location>
</feature>
<evidence type="ECO:0000256" key="7">
    <source>
        <dbReference type="ARBA" id="ARBA00022827"/>
    </source>
</evidence>
<evidence type="ECO:0000256" key="17">
    <source>
        <dbReference type="RuleBase" id="RU365016"/>
    </source>
</evidence>
<comment type="caution">
    <text evidence="20">The sequence shown here is derived from an EMBL/GenBank/DDBJ whole genome shotgun (WGS) entry which is preliminary data.</text>
</comment>
<dbReference type="GO" id="GO:0005739">
    <property type="term" value="C:mitochondrion"/>
    <property type="evidence" value="ECO:0007669"/>
    <property type="project" value="TreeGrafter"/>
</dbReference>
<dbReference type="SUPFAM" id="SSF51905">
    <property type="entry name" value="FAD/NAD(P)-binding domain"/>
    <property type="match status" value="1"/>
</dbReference>
<dbReference type="InterPro" id="IPR036188">
    <property type="entry name" value="FAD/NAD-bd_sf"/>
</dbReference>
<evidence type="ECO:0000256" key="15">
    <source>
        <dbReference type="PIRSR" id="PIRSR000350-4"/>
    </source>
</evidence>
<evidence type="ECO:0000256" key="6">
    <source>
        <dbReference type="ARBA" id="ARBA00022630"/>
    </source>
</evidence>
<dbReference type="GO" id="GO:0034599">
    <property type="term" value="P:cellular response to oxidative stress"/>
    <property type="evidence" value="ECO:0007669"/>
    <property type="project" value="TreeGrafter"/>
</dbReference>
<dbReference type="EC" id="1.8.1.7" evidence="3 17"/>
<keyword evidence="9 16" id="KW-0560">Oxidoreductase</keyword>
<dbReference type="PROSITE" id="PS00076">
    <property type="entry name" value="PYRIDINE_REDOX_1"/>
    <property type="match status" value="1"/>
</dbReference>
<proteinExistence type="inferred from homology"/>
<keyword evidence="6 16" id="KW-0285">Flavoprotein</keyword>
<evidence type="ECO:0000256" key="10">
    <source>
        <dbReference type="ARBA" id="ARBA00023157"/>
    </source>
</evidence>
<gene>
    <name evidence="20" type="ORF">Dda_6469</name>
</gene>
<feature type="binding site" evidence="14">
    <location>
        <position position="58"/>
    </location>
    <ligand>
        <name>FAD</name>
        <dbReference type="ChEBI" id="CHEBI:57692"/>
    </ligand>
</feature>
<keyword evidence="14" id="KW-0547">Nucleotide-binding</keyword>
<evidence type="ECO:0000256" key="16">
    <source>
        <dbReference type="RuleBase" id="RU003691"/>
    </source>
</evidence>
<keyword evidence="7 14" id="KW-0274">FAD</keyword>
<dbReference type="SUPFAM" id="SSF55424">
    <property type="entry name" value="FAD/NAD-linked reductases, dimerisation (C-terminal) domain"/>
    <property type="match status" value="1"/>
</dbReference>
<evidence type="ECO:0000256" key="5">
    <source>
        <dbReference type="ARBA" id="ARBA00022490"/>
    </source>
</evidence>
<dbReference type="Proteomes" id="UP001221413">
    <property type="component" value="Unassembled WGS sequence"/>
</dbReference>
<dbReference type="InterPro" id="IPR023753">
    <property type="entry name" value="FAD/NAD-binding_dom"/>
</dbReference>
<dbReference type="Pfam" id="PF02852">
    <property type="entry name" value="Pyr_redox_dim"/>
    <property type="match status" value="1"/>
</dbReference>
<dbReference type="GO" id="GO:0050660">
    <property type="term" value="F:flavin adenine dinucleotide binding"/>
    <property type="evidence" value="ECO:0007669"/>
    <property type="project" value="InterPro"/>
</dbReference>
<dbReference type="GO" id="GO:0050661">
    <property type="term" value="F:NADP binding"/>
    <property type="evidence" value="ECO:0007669"/>
    <property type="project" value="InterPro"/>
</dbReference>
<dbReference type="GO" id="GO:0045454">
    <property type="term" value="P:cell redox homeostasis"/>
    <property type="evidence" value="ECO:0007669"/>
    <property type="project" value="InterPro"/>
</dbReference>
<feature type="active site" description="Proton acceptor" evidence="13">
    <location>
        <position position="460"/>
    </location>
</feature>
<evidence type="ECO:0000256" key="9">
    <source>
        <dbReference type="ARBA" id="ARBA00023002"/>
    </source>
</evidence>
<dbReference type="PANTHER" id="PTHR42737:SF2">
    <property type="entry name" value="GLUTATHIONE REDUCTASE"/>
    <property type="match status" value="1"/>
</dbReference>
<dbReference type="GO" id="GO:0006749">
    <property type="term" value="P:glutathione metabolic process"/>
    <property type="evidence" value="ECO:0007669"/>
    <property type="project" value="InterPro"/>
</dbReference>
<evidence type="ECO:0000313" key="20">
    <source>
        <dbReference type="EMBL" id="KAJ6258429.1"/>
    </source>
</evidence>
<evidence type="ECO:0000256" key="8">
    <source>
        <dbReference type="ARBA" id="ARBA00022857"/>
    </source>
</evidence>
<dbReference type="PANTHER" id="PTHR42737">
    <property type="entry name" value="GLUTATHIONE REDUCTASE"/>
    <property type="match status" value="1"/>
</dbReference>
<evidence type="ECO:0000256" key="2">
    <source>
        <dbReference type="ARBA" id="ARBA00007532"/>
    </source>
</evidence>
<dbReference type="Pfam" id="PF07992">
    <property type="entry name" value="Pyr_redox_2"/>
    <property type="match status" value="1"/>
</dbReference>
<evidence type="ECO:0000256" key="12">
    <source>
        <dbReference type="ARBA" id="ARBA00056905"/>
    </source>
</evidence>
<dbReference type="GO" id="GO:0005829">
    <property type="term" value="C:cytosol"/>
    <property type="evidence" value="ECO:0007669"/>
    <property type="project" value="TreeGrafter"/>
</dbReference>
<evidence type="ECO:0000259" key="18">
    <source>
        <dbReference type="Pfam" id="PF02852"/>
    </source>
</evidence>
<comment type="function">
    <text evidence="12 17">Catalyzes the reduction of glutathione disulfide (GSSG) to reduced glutathione (GSH). Constitutes the major mechanism to maintain a high GSH:GSSG ratio in the cytosol.</text>
</comment>
<dbReference type="EMBL" id="JAQGDS010000008">
    <property type="protein sequence ID" value="KAJ6258429.1"/>
    <property type="molecule type" value="Genomic_DNA"/>
</dbReference>
<keyword evidence="21" id="KW-1185">Reference proteome</keyword>
<dbReference type="InterPro" id="IPR001100">
    <property type="entry name" value="Pyr_nuc-diS_OxRdtase"/>
</dbReference>
<evidence type="ECO:0000256" key="4">
    <source>
        <dbReference type="ARBA" id="ARBA00017111"/>
    </source>
</evidence>
<dbReference type="PRINTS" id="PR00411">
    <property type="entry name" value="PNDRDTASEI"/>
</dbReference>
<name>A0AAD6NHF8_DREDA</name>
<keyword evidence="8 17" id="KW-0521">NADP</keyword>
<comment type="similarity">
    <text evidence="2 16">Belongs to the class-I pyridine nucleotide-disulfide oxidoreductase family.</text>
</comment>
<organism evidence="20 21">
    <name type="scientific">Drechslerella dactyloides</name>
    <name type="common">Nematode-trapping fungus</name>
    <name type="synonym">Arthrobotrys dactyloides</name>
    <dbReference type="NCBI Taxonomy" id="74499"/>
    <lineage>
        <taxon>Eukaryota</taxon>
        <taxon>Fungi</taxon>
        <taxon>Dikarya</taxon>
        <taxon>Ascomycota</taxon>
        <taxon>Pezizomycotina</taxon>
        <taxon>Orbiliomycetes</taxon>
        <taxon>Orbiliales</taxon>
        <taxon>Orbiliaceae</taxon>
        <taxon>Drechslerella</taxon>
    </lineage>
</organism>
<keyword evidence="10" id="KW-1015">Disulfide bond</keyword>
<dbReference type="NCBIfam" id="NF004776">
    <property type="entry name" value="PRK06116.1"/>
    <property type="match status" value="1"/>
</dbReference>
<evidence type="ECO:0000256" key="3">
    <source>
        <dbReference type="ARBA" id="ARBA00012607"/>
    </source>
</evidence>
<feature type="binding site" evidence="14">
    <location>
        <position position="279"/>
    </location>
    <ligand>
        <name>NAD(+)</name>
        <dbReference type="ChEBI" id="CHEBI:57540"/>
    </ligand>
</feature>
<dbReference type="NCBIfam" id="TIGR01421">
    <property type="entry name" value="gluta_reduc_1"/>
    <property type="match status" value="1"/>
</dbReference>
<comment type="catalytic activity">
    <reaction evidence="17">
        <text>2 glutathione + NADP(+) = glutathione disulfide + NADPH + H(+)</text>
        <dbReference type="Rhea" id="RHEA:11740"/>
        <dbReference type="ChEBI" id="CHEBI:15378"/>
        <dbReference type="ChEBI" id="CHEBI:57783"/>
        <dbReference type="ChEBI" id="CHEBI:57925"/>
        <dbReference type="ChEBI" id="CHEBI:58297"/>
        <dbReference type="ChEBI" id="CHEBI:58349"/>
        <dbReference type="EC" id="1.8.1.7"/>
    </reaction>
</comment>
<dbReference type="GO" id="GO:0004362">
    <property type="term" value="F:glutathione-disulfide reductase (NADPH) activity"/>
    <property type="evidence" value="ECO:0007669"/>
    <property type="project" value="UniProtKB-EC"/>
</dbReference>
<feature type="binding site" evidence="14">
    <location>
        <position position="320"/>
    </location>
    <ligand>
        <name>FAD</name>
        <dbReference type="ChEBI" id="CHEBI:57692"/>
    </ligand>
</feature>
<keyword evidence="5 17" id="KW-0963">Cytoplasm</keyword>
<evidence type="ECO:0000313" key="21">
    <source>
        <dbReference type="Proteomes" id="UP001221413"/>
    </source>
</evidence>
<dbReference type="InterPro" id="IPR012999">
    <property type="entry name" value="Pyr_OxRdtase_I_AS"/>
</dbReference>
<evidence type="ECO:0000256" key="13">
    <source>
        <dbReference type="PIRSR" id="PIRSR000350-2"/>
    </source>
</evidence>
<accession>A0AAD6NHF8</accession>
<dbReference type="FunFam" id="3.30.390.30:FF:000003">
    <property type="entry name" value="Glutathione reductase"/>
    <property type="match status" value="1"/>
</dbReference>
<sequence length="471" mass="51087">MAPISKFEEYDFLVIGGGSGGLGAARRAASKYGQKVAIVEKSGRLGGTCVNVGCVPKKICWNAATIAETLHDAAGYGFKIEQKEPFDWTGFKHKRDAYIKRLNGIYERNLDKDSVEYISAHASLVSNTEVVLKSIDGSEESKTVRAKKILIATGGYPIVPTQIPGAELGITSDGFFDLETLPKKVALVGAGYIAVELAGIFNALGSETHLFIRGETFLRKFDPMIQEVLTNHYSKLGIHIHKNSKAFKNIEKTGSGSLKLRGEGDEAELEVDALLWAIGRAPQVEGLGLDKIGIATDEHGMVQVDEYQNTNLENIYALGDVLKVSNKVDHLVAIAAGRRLAERLFGPQEFSTRKLVYENIPSVVFAHPEVGAIGLTEPQAREQYGDANIKIYKSSFVAMYYAMLENKGPTSYKLICVGPEERVVGLHILGLGSAEMLQGFGVAIKMGATKADFDNCVAIHPTSAEELVTMT</sequence>
<dbReference type="InterPro" id="IPR004099">
    <property type="entry name" value="Pyr_nucl-diS_OxRdtase_dimer"/>
</dbReference>
<feature type="domain" description="FAD/NAD(P)-binding" evidence="19">
    <location>
        <begin position="10"/>
        <end position="325"/>
    </location>
</feature>
<dbReference type="PRINTS" id="PR00368">
    <property type="entry name" value="FADPNR"/>
</dbReference>
<dbReference type="InterPro" id="IPR016156">
    <property type="entry name" value="FAD/NAD-linked_Rdtase_dimer_sf"/>
</dbReference>
<dbReference type="Gene3D" id="3.30.390.30">
    <property type="match status" value="1"/>
</dbReference>
<evidence type="ECO:0000259" key="19">
    <source>
        <dbReference type="Pfam" id="PF07992"/>
    </source>
</evidence>
<evidence type="ECO:0000256" key="14">
    <source>
        <dbReference type="PIRSR" id="PIRSR000350-3"/>
    </source>
</evidence>
<dbReference type="InterPro" id="IPR046952">
    <property type="entry name" value="GSHR/TRXR-like"/>
</dbReference>
<evidence type="ECO:0000256" key="11">
    <source>
        <dbReference type="ARBA" id="ARBA00023284"/>
    </source>
</evidence>
<keyword evidence="11 16" id="KW-0676">Redox-active center</keyword>
<protein>
    <recommendedName>
        <fullName evidence="4 17">Glutathione reductase</fullName>
        <ecNumber evidence="3 17">1.8.1.7</ecNumber>
    </recommendedName>
</protein>
<dbReference type="PIRSF" id="PIRSF000350">
    <property type="entry name" value="Mercury_reductase_MerA"/>
    <property type="match status" value="1"/>
</dbReference>
<evidence type="ECO:0000256" key="1">
    <source>
        <dbReference type="ARBA" id="ARBA00004496"/>
    </source>
</evidence>
<feature type="binding site" evidence="14">
    <location>
        <begin position="189"/>
        <end position="196"/>
    </location>
    <ligand>
        <name>NAD(+)</name>
        <dbReference type="ChEBI" id="CHEBI:57540"/>
    </ligand>
</feature>
<feature type="disulfide bond" description="Redox-active" evidence="15">
    <location>
        <begin position="49"/>
        <end position="54"/>
    </location>
</feature>
<dbReference type="InterPro" id="IPR006322">
    <property type="entry name" value="Glutathione_Rdtase_euk/bac"/>
</dbReference>
<comment type="cofactor">
    <cofactor evidence="14">
        <name>FAD</name>
        <dbReference type="ChEBI" id="CHEBI:57692"/>
    </cofactor>
    <text evidence="14">Binds 1 FAD per subunit.</text>
</comment>
<reference evidence="20" key="1">
    <citation type="submission" date="2023-01" db="EMBL/GenBank/DDBJ databases">
        <title>The chitinases involved in constricting ring structure development in the nematode-trapping fungus Drechslerella dactyloides.</title>
        <authorList>
            <person name="Wang R."/>
            <person name="Zhang L."/>
            <person name="Tang P."/>
            <person name="Li S."/>
            <person name="Liang L."/>
        </authorList>
    </citation>
    <scope>NUCLEOTIDE SEQUENCE</scope>
    <source>
        <strain evidence="20">YMF1.00031</strain>
    </source>
</reference>